<proteinExistence type="inferred from homology"/>
<keyword evidence="5" id="KW-0399">Innate immunity</keyword>
<dbReference type="GO" id="GO:0045087">
    <property type="term" value="P:innate immune response"/>
    <property type="evidence" value="ECO:0007669"/>
    <property type="project" value="UniProtKB-KW"/>
</dbReference>
<evidence type="ECO:0000256" key="4">
    <source>
        <dbReference type="ARBA" id="ARBA00022529"/>
    </source>
</evidence>
<dbReference type="InterPro" id="IPR002861">
    <property type="entry name" value="Reeler_dom"/>
</dbReference>
<dbReference type="GeneID" id="110981007"/>
<dbReference type="AlphaFoldDB" id="A0A8B7YMD3"/>
<dbReference type="PANTHER" id="PTHR45828">
    <property type="entry name" value="CYTOCHROME B561/FERRIC REDUCTASE TRANSMEMBRANE"/>
    <property type="match status" value="1"/>
</dbReference>
<dbReference type="RefSeq" id="XP_022093821.1">
    <property type="nucleotide sequence ID" value="XM_022238129.1"/>
</dbReference>
<dbReference type="Proteomes" id="UP000694845">
    <property type="component" value="Unplaced"/>
</dbReference>
<dbReference type="CDD" id="cd08544">
    <property type="entry name" value="Reeler"/>
    <property type="match status" value="1"/>
</dbReference>
<evidence type="ECO:0000256" key="5">
    <source>
        <dbReference type="ARBA" id="ARBA00022588"/>
    </source>
</evidence>
<feature type="domain" description="Reelin" evidence="10">
    <location>
        <begin position="17"/>
        <end position="192"/>
    </location>
</feature>
<dbReference type="InterPro" id="IPR051237">
    <property type="entry name" value="Ferric-chelate_Red/DefProt"/>
</dbReference>
<dbReference type="GO" id="GO:0005576">
    <property type="term" value="C:extracellular region"/>
    <property type="evidence" value="ECO:0007669"/>
    <property type="project" value="UniProtKB-SubCell"/>
</dbReference>
<sequence length="220" mass="23206">MEAPLGILLLCVMPAALGYTSGPPVSSNDNLCTDMVPDGHNGGVSLATDQASPPYAITTSTREYYAGAFVRVTITGSDSNRFTGFFIQARRADTSQDNDVAVGTFSGIPANTQLLMCHGVANSAWGHSNKDERSSVTATWNAPNQDEGPVEFLATIVKGEPNRNYFYLDVKSPQVNFTNEAPPVSDGTTSSPSAGSANTSSCAFVVLAVTLPVLFAMHFN</sequence>
<evidence type="ECO:0000313" key="11">
    <source>
        <dbReference type="Proteomes" id="UP000694845"/>
    </source>
</evidence>
<evidence type="ECO:0000256" key="3">
    <source>
        <dbReference type="ARBA" id="ARBA00022525"/>
    </source>
</evidence>
<dbReference type="PROSITE" id="PS51019">
    <property type="entry name" value="REELIN"/>
    <property type="match status" value="1"/>
</dbReference>
<feature type="signal peptide" evidence="9">
    <location>
        <begin position="1"/>
        <end position="18"/>
    </location>
</feature>
<keyword evidence="11" id="KW-1185">Reference proteome</keyword>
<accession>A0A8B7YMD3</accession>
<evidence type="ECO:0000313" key="12">
    <source>
        <dbReference type="RefSeq" id="XP_022093821.1"/>
    </source>
</evidence>
<keyword evidence="4" id="KW-0929">Antimicrobial</keyword>
<gene>
    <name evidence="12 13" type="primary">LOC110981007</name>
</gene>
<dbReference type="GO" id="GO:0042742">
    <property type="term" value="P:defense response to bacterium"/>
    <property type="evidence" value="ECO:0007669"/>
    <property type="project" value="UniProtKB-KW"/>
</dbReference>
<evidence type="ECO:0000313" key="13">
    <source>
        <dbReference type="RefSeq" id="XP_022093822.1"/>
    </source>
</evidence>
<keyword evidence="8" id="KW-0044">Antibiotic</keyword>
<evidence type="ECO:0000256" key="9">
    <source>
        <dbReference type="SAM" id="SignalP"/>
    </source>
</evidence>
<evidence type="ECO:0000256" key="1">
    <source>
        <dbReference type="ARBA" id="ARBA00004613"/>
    </source>
</evidence>
<comment type="similarity">
    <text evidence="2">Belongs to the insect defense protein family.</text>
</comment>
<feature type="chain" id="PRO_5044665600" evidence="9">
    <location>
        <begin position="19"/>
        <end position="220"/>
    </location>
</feature>
<dbReference type="OrthoDB" id="6418377at2759"/>
<dbReference type="Pfam" id="PF02014">
    <property type="entry name" value="Reeler"/>
    <property type="match status" value="1"/>
</dbReference>
<protein>
    <submittedName>
        <fullName evidence="12 13">Defense protein Hdd11</fullName>
    </submittedName>
</protein>
<reference evidence="12 13" key="1">
    <citation type="submission" date="2025-04" db="UniProtKB">
        <authorList>
            <consortium name="RefSeq"/>
        </authorList>
    </citation>
    <scope>IDENTIFICATION</scope>
</reference>
<keyword evidence="3" id="KW-0964">Secreted</keyword>
<dbReference type="RefSeq" id="XP_022093822.1">
    <property type="nucleotide sequence ID" value="XM_022238130.1"/>
</dbReference>
<dbReference type="OMA" id="LLMCHAV"/>
<keyword evidence="7" id="KW-0391">Immunity</keyword>
<dbReference type="KEGG" id="aplc:110981007"/>
<dbReference type="InterPro" id="IPR042307">
    <property type="entry name" value="Reeler_sf"/>
</dbReference>
<organism evidence="11 13">
    <name type="scientific">Acanthaster planci</name>
    <name type="common">Crown-of-thorns starfish</name>
    <dbReference type="NCBI Taxonomy" id="133434"/>
    <lineage>
        <taxon>Eukaryota</taxon>
        <taxon>Metazoa</taxon>
        <taxon>Echinodermata</taxon>
        <taxon>Eleutherozoa</taxon>
        <taxon>Asterozoa</taxon>
        <taxon>Asteroidea</taxon>
        <taxon>Valvatacea</taxon>
        <taxon>Valvatida</taxon>
        <taxon>Acanthasteridae</taxon>
        <taxon>Acanthaster</taxon>
    </lineage>
</organism>
<evidence type="ECO:0000256" key="8">
    <source>
        <dbReference type="ARBA" id="ARBA00023022"/>
    </source>
</evidence>
<evidence type="ECO:0000259" key="10">
    <source>
        <dbReference type="PROSITE" id="PS51019"/>
    </source>
</evidence>
<evidence type="ECO:0000256" key="2">
    <source>
        <dbReference type="ARBA" id="ARBA00008501"/>
    </source>
</evidence>
<keyword evidence="6 9" id="KW-0732">Signal</keyword>
<evidence type="ECO:0000256" key="6">
    <source>
        <dbReference type="ARBA" id="ARBA00022729"/>
    </source>
</evidence>
<name>A0A8B7YMD3_ACAPL</name>
<dbReference type="Gene3D" id="2.60.40.4060">
    <property type="entry name" value="Reeler domain"/>
    <property type="match status" value="1"/>
</dbReference>
<comment type="subcellular location">
    <subcellularLocation>
        <location evidence="1">Secreted</location>
    </subcellularLocation>
</comment>
<evidence type="ECO:0000256" key="7">
    <source>
        <dbReference type="ARBA" id="ARBA00022859"/>
    </source>
</evidence>
<dbReference type="GO" id="GO:0016020">
    <property type="term" value="C:membrane"/>
    <property type="evidence" value="ECO:0007669"/>
    <property type="project" value="TreeGrafter"/>
</dbReference>
<dbReference type="PANTHER" id="PTHR45828:SF9">
    <property type="entry name" value="CELL WALL INTEGRITY AND STRESS RESPONSE COMPONENT 4-LIKE-RELATED"/>
    <property type="match status" value="1"/>
</dbReference>